<dbReference type="KEGG" id="pog:Pogu_1121"/>
<dbReference type="EMBL" id="CP003316">
    <property type="protein sequence ID" value="AFA39148.1"/>
    <property type="molecule type" value="Genomic_DNA"/>
</dbReference>
<accession>H6QA26</accession>
<dbReference type="SMART" id="SM00748">
    <property type="entry name" value="HEPN"/>
    <property type="match status" value="1"/>
</dbReference>
<organism evidence="2 3">
    <name type="scientific">Pyrobaculum oguniense (strain DSM 13380 / JCM 10595 / TE7)</name>
    <dbReference type="NCBI Taxonomy" id="698757"/>
    <lineage>
        <taxon>Archaea</taxon>
        <taxon>Thermoproteota</taxon>
        <taxon>Thermoprotei</taxon>
        <taxon>Thermoproteales</taxon>
        <taxon>Thermoproteaceae</taxon>
        <taxon>Pyrobaculum</taxon>
    </lineage>
</organism>
<dbReference type="PROSITE" id="PS50910">
    <property type="entry name" value="HEPN"/>
    <property type="match status" value="1"/>
</dbReference>
<dbReference type="eggNOG" id="arCOG01191">
    <property type="taxonomic scope" value="Archaea"/>
</dbReference>
<dbReference type="SUPFAM" id="SSF81593">
    <property type="entry name" value="Nucleotidyltransferase substrate binding subunit/domain"/>
    <property type="match status" value="1"/>
</dbReference>
<evidence type="ECO:0000313" key="3">
    <source>
        <dbReference type="Proteomes" id="UP000009062"/>
    </source>
</evidence>
<keyword evidence="3" id="KW-1185">Reference proteome</keyword>
<dbReference type="HOGENOM" id="CLU_123170_2_2_2"/>
<dbReference type="STRING" id="698757.Pogu_1121"/>
<evidence type="ECO:0000313" key="2">
    <source>
        <dbReference type="EMBL" id="AFA39148.1"/>
    </source>
</evidence>
<evidence type="ECO:0000259" key="1">
    <source>
        <dbReference type="PROSITE" id="PS50910"/>
    </source>
</evidence>
<gene>
    <name evidence="2" type="ordered locus">Pogu_1121</name>
</gene>
<dbReference type="AlphaFoldDB" id="H6QA26"/>
<sequence>MTAKKLSGRDIIPVEVAFVSWERWADWLQDAEDDFAAAVDLARLGRYSKACFHAQQAAEKALRALLIARAGRYERTHSAYALLLAVERAGLAVSQEVKEAAEELDRHYVPSRYPNAWPWGPPHAHYKERDAESCLKNAKAVLDYVKSALSQPNPQGA</sequence>
<protein>
    <submittedName>
        <fullName evidence="2">Conserved protein related to C-terminal domain of eukaryotic chaperone, SACSIN</fullName>
    </submittedName>
</protein>
<feature type="domain" description="HEPN" evidence="1">
    <location>
        <begin position="28"/>
        <end position="141"/>
    </location>
</feature>
<dbReference type="InterPro" id="IPR007842">
    <property type="entry name" value="HEPN_dom"/>
</dbReference>
<name>H6QA26_PYROT</name>
<proteinExistence type="predicted"/>
<reference evidence="2 3" key="1">
    <citation type="journal article" date="2012" name="Stand. Genomic Sci.">
        <title>Complete genome sequence of Pyrobaculum oguniense.</title>
        <authorList>
            <person name="Bernick D.L."/>
            <person name="Karplus K."/>
            <person name="Lui L.M."/>
            <person name="Coker J.K."/>
            <person name="Murphy J.N."/>
            <person name="Chan P.P."/>
            <person name="Cozen A.E."/>
            <person name="Lowe T.M."/>
        </authorList>
    </citation>
    <scope>NUCLEOTIDE SEQUENCE [LARGE SCALE GENOMIC DNA]</scope>
    <source>
        <strain evidence="2 3">TE7</strain>
    </source>
</reference>
<dbReference type="Pfam" id="PF05168">
    <property type="entry name" value="HEPN"/>
    <property type="match status" value="1"/>
</dbReference>
<dbReference type="Gene3D" id="1.20.120.330">
    <property type="entry name" value="Nucleotidyltransferases domain 2"/>
    <property type="match status" value="1"/>
</dbReference>
<dbReference type="Proteomes" id="UP000009062">
    <property type="component" value="Chromosome"/>
</dbReference>